<dbReference type="PROSITE" id="PS00421">
    <property type="entry name" value="TM4_1"/>
    <property type="match status" value="1"/>
</dbReference>
<keyword evidence="5 6" id="KW-0472">Membrane</keyword>
<dbReference type="PRINTS" id="PR00259">
    <property type="entry name" value="TMFOUR"/>
</dbReference>
<evidence type="ECO:0000256" key="2">
    <source>
        <dbReference type="ARBA" id="ARBA00006840"/>
    </source>
</evidence>
<feature type="transmembrane region" description="Helical" evidence="6">
    <location>
        <begin position="290"/>
        <end position="310"/>
    </location>
</feature>
<dbReference type="AlphaFoldDB" id="A0A1I8J3C0"/>
<organism evidence="7 8">
    <name type="scientific">Macrostomum lignano</name>
    <dbReference type="NCBI Taxonomy" id="282301"/>
    <lineage>
        <taxon>Eukaryota</taxon>
        <taxon>Metazoa</taxon>
        <taxon>Spiralia</taxon>
        <taxon>Lophotrochozoa</taxon>
        <taxon>Platyhelminthes</taxon>
        <taxon>Rhabditophora</taxon>
        <taxon>Macrostomorpha</taxon>
        <taxon>Macrostomida</taxon>
        <taxon>Macrostomidae</taxon>
        <taxon>Macrostomum</taxon>
    </lineage>
</organism>
<comment type="similarity">
    <text evidence="2">Belongs to the tetraspanin (TM4SF) family.</text>
</comment>
<dbReference type="GO" id="GO:0005886">
    <property type="term" value="C:plasma membrane"/>
    <property type="evidence" value="ECO:0007669"/>
    <property type="project" value="TreeGrafter"/>
</dbReference>
<evidence type="ECO:0000256" key="4">
    <source>
        <dbReference type="ARBA" id="ARBA00022989"/>
    </source>
</evidence>
<evidence type="ECO:0000256" key="3">
    <source>
        <dbReference type="ARBA" id="ARBA00022692"/>
    </source>
</evidence>
<keyword evidence="4 6" id="KW-1133">Transmembrane helix</keyword>
<dbReference type="PANTHER" id="PTHR19282">
    <property type="entry name" value="TETRASPANIN"/>
    <property type="match status" value="1"/>
</dbReference>
<dbReference type="InterPro" id="IPR018503">
    <property type="entry name" value="Tetraspanin_CS"/>
</dbReference>
<dbReference type="SUPFAM" id="SSF48652">
    <property type="entry name" value="Tetraspanin"/>
    <property type="match status" value="1"/>
</dbReference>
<evidence type="ECO:0000313" key="7">
    <source>
        <dbReference type="Proteomes" id="UP000095280"/>
    </source>
</evidence>
<feature type="transmembrane region" description="Helical" evidence="6">
    <location>
        <begin position="107"/>
        <end position="128"/>
    </location>
</feature>
<proteinExistence type="inferred from homology"/>
<comment type="subcellular location">
    <subcellularLocation>
        <location evidence="1">Membrane</location>
        <topology evidence="1">Multi-pass membrane protein</topology>
    </subcellularLocation>
</comment>
<keyword evidence="3 6" id="KW-0812">Transmembrane</keyword>
<evidence type="ECO:0000256" key="5">
    <source>
        <dbReference type="ARBA" id="ARBA00023136"/>
    </source>
</evidence>
<keyword evidence="7" id="KW-1185">Reference proteome</keyword>
<accession>A0A1I8J3C0</accession>
<dbReference type="CDD" id="cd03127">
    <property type="entry name" value="tetraspanin_LEL"/>
    <property type="match status" value="1"/>
</dbReference>
<evidence type="ECO:0000256" key="6">
    <source>
        <dbReference type="SAM" id="Phobius"/>
    </source>
</evidence>
<feature type="transmembrane region" description="Helical" evidence="6">
    <location>
        <begin position="177"/>
        <end position="200"/>
    </location>
</feature>
<dbReference type="Gene3D" id="1.10.1450.10">
    <property type="entry name" value="Tetraspanin"/>
    <property type="match status" value="1"/>
</dbReference>
<protein>
    <submittedName>
        <fullName evidence="8">Tetraspanin</fullName>
    </submittedName>
</protein>
<dbReference type="PANTHER" id="PTHR19282:SF544">
    <property type="entry name" value="TETRASPANIN"/>
    <property type="match status" value="1"/>
</dbReference>
<dbReference type="WBParaSite" id="maker-uti_cns_0045510-snap-gene-0.6-mRNA-1">
    <property type="protein sequence ID" value="maker-uti_cns_0045510-snap-gene-0.6-mRNA-1"/>
    <property type="gene ID" value="maker-uti_cns_0045510-snap-gene-0.6"/>
</dbReference>
<dbReference type="Pfam" id="PF00335">
    <property type="entry name" value="Tetraspanin"/>
    <property type="match status" value="1"/>
</dbReference>
<feature type="transmembrane region" description="Helical" evidence="6">
    <location>
        <begin position="148"/>
        <end position="170"/>
    </location>
</feature>
<dbReference type="Proteomes" id="UP000095280">
    <property type="component" value="Unplaced"/>
</dbReference>
<name>A0A1I8J3C0_9PLAT</name>
<evidence type="ECO:0000256" key="1">
    <source>
        <dbReference type="ARBA" id="ARBA00004141"/>
    </source>
</evidence>
<dbReference type="InterPro" id="IPR018499">
    <property type="entry name" value="Tetraspanin/Peripherin"/>
</dbReference>
<sequence length="328" mass="35220">TNPGKQDEAEVRVKLDTRLRGRTSHGRKFQPASRETLFWGFLGMLSAQSMRAASPKVMLVNGSQTMDRLVNLPDGRRGGGDGADGGGGIDAEGSSDGCYSVLKSIMFFFNGIFWLLGVATFSVGIAIHTDREFRVAVAGYVPGAGTGASIFIVVGVAMVTTGFLGCCGAIRESQCMLLSFFVILSAVFTMLIGAGIWAAASKDQLSALLSGELERRVATYSTDLASRDIMDTVQNLFECCGAQHGGSDYQRRGLEVPSSCARRFRSKDGCYHRISDSLVANLARVTGTGVSIAFVVLLGMVLSMMIFCNLRDLQSHQHGPHGVRRRQP</sequence>
<evidence type="ECO:0000313" key="8">
    <source>
        <dbReference type="WBParaSite" id="maker-uti_cns_0045510-snap-gene-0.6-mRNA-1"/>
    </source>
</evidence>
<reference evidence="8" key="1">
    <citation type="submission" date="2016-11" db="UniProtKB">
        <authorList>
            <consortium name="WormBaseParasite"/>
        </authorList>
    </citation>
    <scope>IDENTIFICATION</scope>
</reference>
<dbReference type="InterPro" id="IPR008952">
    <property type="entry name" value="Tetraspanin_EC2_sf"/>
</dbReference>